<gene>
    <name evidence="1" type="ORF">ASS94_03960</name>
</gene>
<reference evidence="2" key="1">
    <citation type="submission" date="2015-11" db="EMBL/GenBank/DDBJ databases">
        <title>Genomic diversity of Staphylococcus saprophyticus strains from urinary tract infections, animal surfaces, and fermented foods.</title>
        <authorList>
            <person name="Wolfe B.E."/>
        </authorList>
    </citation>
    <scope>NUCLEOTIDE SEQUENCE [LARGE SCALE GENOMIC DNA]</scope>
    <source>
        <strain evidence="2">738_7</strain>
    </source>
</reference>
<accession>A0AAP7IF43</accession>
<evidence type="ECO:0000313" key="2">
    <source>
        <dbReference type="Proteomes" id="UP000095464"/>
    </source>
</evidence>
<sequence>MGIMKEKNIKTVNIKVNDKNEIIAYAIIGGVNGIDISIDVLPADFIENFDSKYYLYVDGNIKTNPDYVAPEIHL</sequence>
<proteinExistence type="predicted"/>
<dbReference type="AlphaFoldDB" id="A0AAP7IF43"/>
<dbReference type="RefSeq" id="WP_051000827.1">
    <property type="nucleotide sequence ID" value="NZ_JARGCJ010000002.1"/>
</dbReference>
<dbReference type="Proteomes" id="UP000095464">
    <property type="component" value="Unassembled WGS sequence"/>
</dbReference>
<protein>
    <submittedName>
        <fullName evidence="1">Uncharacterized protein</fullName>
    </submittedName>
</protein>
<dbReference type="EMBL" id="LNPX01000014">
    <property type="protein sequence ID" value="OEK58301.1"/>
    <property type="molecule type" value="Genomic_DNA"/>
</dbReference>
<dbReference type="Pfam" id="PF11192">
    <property type="entry name" value="DUF2977"/>
    <property type="match status" value="1"/>
</dbReference>
<evidence type="ECO:0000313" key="1">
    <source>
        <dbReference type="EMBL" id="OEK58301.1"/>
    </source>
</evidence>
<dbReference type="InterPro" id="IPR021358">
    <property type="entry name" value="DUF2977"/>
</dbReference>
<comment type="caution">
    <text evidence="1">The sequence shown here is derived from an EMBL/GenBank/DDBJ whole genome shotgun (WGS) entry which is preliminary data.</text>
</comment>
<organism evidence="1 2">
    <name type="scientific">Staphylococcus equorum</name>
    <dbReference type="NCBI Taxonomy" id="246432"/>
    <lineage>
        <taxon>Bacteria</taxon>
        <taxon>Bacillati</taxon>
        <taxon>Bacillota</taxon>
        <taxon>Bacilli</taxon>
        <taxon>Bacillales</taxon>
        <taxon>Staphylococcaceae</taxon>
        <taxon>Staphylococcus</taxon>
    </lineage>
</organism>
<name>A0AAP7IF43_9STAP</name>